<dbReference type="InterPro" id="IPR027417">
    <property type="entry name" value="P-loop_NTPase"/>
</dbReference>
<dbReference type="Gene3D" id="3.40.50.300">
    <property type="entry name" value="P-loop containing nucleotide triphosphate hydrolases"/>
    <property type="match status" value="1"/>
</dbReference>
<dbReference type="Proteomes" id="UP000694700">
    <property type="component" value="Unplaced"/>
</dbReference>
<reference evidence="1" key="1">
    <citation type="submission" date="2025-08" db="UniProtKB">
        <authorList>
            <consortium name="Ensembl"/>
        </authorList>
    </citation>
    <scope>IDENTIFICATION</scope>
</reference>
<protein>
    <recommendedName>
        <fullName evidence="3">AIG1-type G domain-containing protein</fullName>
    </recommendedName>
</protein>
<proteinExistence type="predicted"/>
<name>A0A8C1S431_CYPCA</name>
<organism evidence="1 2">
    <name type="scientific">Cyprinus carpio</name>
    <name type="common">Common carp</name>
    <dbReference type="NCBI Taxonomy" id="7962"/>
    <lineage>
        <taxon>Eukaryota</taxon>
        <taxon>Metazoa</taxon>
        <taxon>Chordata</taxon>
        <taxon>Craniata</taxon>
        <taxon>Vertebrata</taxon>
        <taxon>Euteleostomi</taxon>
        <taxon>Actinopterygii</taxon>
        <taxon>Neopterygii</taxon>
        <taxon>Teleostei</taxon>
        <taxon>Ostariophysi</taxon>
        <taxon>Cypriniformes</taxon>
        <taxon>Cyprinidae</taxon>
        <taxon>Cyprininae</taxon>
        <taxon>Cyprinus</taxon>
    </lineage>
</organism>
<evidence type="ECO:0000313" key="1">
    <source>
        <dbReference type="Ensembl" id="ENSCCRP00015002016.1"/>
    </source>
</evidence>
<evidence type="ECO:0008006" key="3">
    <source>
        <dbReference type="Google" id="ProtNLM"/>
    </source>
</evidence>
<dbReference type="Ensembl" id="ENSCCRT00015002139.1">
    <property type="protein sequence ID" value="ENSCCRP00015002016.1"/>
    <property type="gene ID" value="ENSCCRG00015001294.1"/>
</dbReference>
<evidence type="ECO:0000313" key="2">
    <source>
        <dbReference type="Proteomes" id="UP000694700"/>
    </source>
</evidence>
<accession>A0A8C1S431</accession>
<sequence length="208" mass="23678">IYFQLNPDAAVIRILLMGRNTCGKSSSGNLILGEKRFKRHESGVCEGQTQIRGQQVNGGTLMMKQMQRSNSMDVLNVSCKLSCSVNYFSNTRNTDPKKEIPERKDQIRLVLLGKTGLCNKTTVSVIKKLDNQTHKTHFFSYQRCDIHAVITVIDQSLHELRVTLNNCNKHAVLSMMYSVNIMCFLYRYPEGVTFPSEGNRSNIRILKE</sequence>
<dbReference type="AlphaFoldDB" id="A0A8C1S431"/>